<dbReference type="Pfam" id="PF16033">
    <property type="entry name" value="DUF4789"/>
    <property type="match status" value="2"/>
</dbReference>
<dbReference type="AlphaFoldDB" id="A0AAW0TBV9"/>
<sequence>MAGEVIWPATGECVTLLTQGPCPLGQWVKLEKTTFKPVCEPQPCTLGGERGRGRGGRGRGGRGRGGRGGALILGRGAGVMVDGKCHHPADLPPTIQCPRNEKAVTNEHGEVECDCQPGFVYYDADNTCYEPYTRGPCLPGYVIRVEDSNANGRARCFPNECPQEGMVLMNASCHALTDSHAATADSSCYRIGEVGPCDAGRIIVDSSLAVPICLTTHTIFSDVVLGCPRGSRRDLFGRCRTVFEAFMSNVPRFSTRRPGGSSVCPPGEFFAGGTCLRIIG</sequence>
<evidence type="ECO:0000313" key="3">
    <source>
        <dbReference type="Proteomes" id="UP001487740"/>
    </source>
</evidence>
<keyword evidence="3" id="KW-1185">Reference proteome</keyword>
<organism evidence="2 3">
    <name type="scientific">Scylla paramamosain</name>
    <name type="common">Mud crab</name>
    <dbReference type="NCBI Taxonomy" id="85552"/>
    <lineage>
        <taxon>Eukaryota</taxon>
        <taxon>Metazoa</taxon>
        <taxon>Ecdysozoa</taxon>
        <taxon>Arthropoda</taxon>
        <taxon>Crustacea</taxon>
        <taxon>Multicrustacea</taxon>
        <taxon>Malacostraca</taxon>
        <taxon>Eumalacostraca</taxon>
        <taxon>Eucarida</taxon>
        <taxon>Decapoda</taxon>
        <taxon>Pleocyemata</taxon>
        <taxon>Brachyura</taxon>
        <taxon>Eubrachyura</taxon>
        <taxon>Portunoidea</taxon>
        <taxon>Portunidae</taxon>
        <taxon>Portuninae</taxon>
        <taxon>Scylla</taxon>
    </lineage>
</organism>
<evidence type="ECO:0000313" key="2">
    <source>
        <dbReference type="EMBL" id="KAK8385129.1"/>
    </source>
</evidence>
<gene>
    <name evidence="2" type="ORF">O3P69_012133</name>
</gene>
<dbReference type="InterPro" id="IPR009030">
    <property type="entry name" value="Growth_fac_rcpt_cys_sf"/>
</dbReference>
<evidence type="ECO:0000259" key="1">
    <source>
        <dbReference type="Pfam" id="PF16033"/>
    </source>
</evidence>
<reference evidence="2 3" key="1">
    <citation type="submission" date="2023-03" db="EMBL/GenBank/DDBJ databases">
        <title>High-quality genome of Scylla paramamosain provides insights in environmental adaptation.</title>
        <authorList>
            <person name="Zhang L."/>
        </authorList>
    </citation>
    <scope>NUCLEOTIDE SEQUENCE [LARGE SCALE GENOMIC DNA]</scope>
    <source>
        <strain evidence="2">LZ_2023a</strain>
        <tissue evidence="2">Muscle</tissue>
    </source>
</reference>
<name>A0AAW0TBV9_SCYPA</name>
<accession>A0AAW0TBV9</accession>
<dbReference type="SUPFAM" id="SSF57184">
    <property type="entry name" value="Growth factor receptor domain"/>
    <property type="match status" value="1"/>
</dbReference>
<feature type="domain" description="DUF4789" evidence="1">
    <location>
        <begin position="4"/>
        <end position="45"/>
    </location>
</feature>
<dbReference type="EMBL" id="JARAKH010000033">
    <property type="protein sequence ID" value="KAK8385129.1"/>
    <property type="molecule type" value="Genomic_DNA"/>
</dbReference>
<dbReference type="PANTHER" id="PTHR21177">
    <property type="entry name" value="IP06524P-RELATED"/>
    <property type="match status" value="1"/>
</dbReference>
<proteinExistence type="predicted"/>
<protein>
    <recommendedName>
        <fullName evidence="1">DUF4789 domain-containing protein</fullName>
    </recommendedName>
</protein>
<feature type="domain" description="DUF4789" evidence="1">
    <location>
        <begin position="96"/>
        <end position="197"/>
    </location>
</feature>
<comment type="caution">
    <text evidence="2">The sequence shown here is derived from an EMBL/GenBank/DDBJ whole genome shotgun (WGS) entry which is preliminary data.</text>
</comment>
<dbReference type="InterPro" id="IPR031993">
    <property type="entry name" value="DUF4789"/>
</dbReference>
<dbReference type="Proteomes" id="UP001487740">
    <property type="component" value="Unassembled WGS sequence"/>
</dbReference>